<dbReference type="InterPro" id="IPR029787">
    <property type="entry name" value="Nucleotide_cyclase"/>
</dbReference>
<dbReference type="SUPFAM" id="SSF55073">
    <property type="entry name" value="Nucleotide cyclase"/>
    <property type="match status" value="2"/>
</dbReference>
<feature type="transmembrane region" description="Helical" evidence="16">
    <location>
        <begin position="1734"/>
        <end position="1752"/>
    </location>
</feature>
<dbReference type="InterPro" id="IPR050401">
    <property type="entry name" value="Cyclic_nucleotide_synthase"/>
</dbReference>
<dbReference type="Proteomes" id="UP000035681">
    <property type="component" value="Unplaced"/>
</dbReference>
<evidence type="ECO:0000256" key="9">
    <source>
        <dbReference type="ARBA" id="ARBA00023136"/>
    </source>
</evidence>
<dbReference type="Gene3D" id="3.30.70.1230">
    <property type="entry name" value="Nucleotide cyclase"/>
    <property type="match status" value="2"/>
</dbReference>
<dbReference type="Gene3D" id="6.10.250.780">
    <property type="match status" value="1"/>
</dbReference>
<keyword evidence="7 16" id="KW-1133">Transmembrane helix</keyword>
<feature type="domain" description="Guanylate cyclase" evidence="19">
    <location>
        <begin position="1942"/>
        <end position="2072"/>
    </location>
</feature>
<evidence type="ECO:0000256" key="10">
    <source>
        <dbReference type="ARBA" id="ARBA00023170"/>
    </source>
</evidence>
<dbReference type="Pfam" id="PF07714">
    <property type="entry name" value="PK_Tyr_Ser-Thr"/>
    <property type="match status" value="2"/>
</dbReference>
<evidence type="ECO:0000256" key="11">
    <source>
        <dbReference type="ARBA" id="ARBA00023180"/>
    </source>
</evidence>
<dbReference type="PROSITE" id="PS00452">
    <property type="entry name" value="GUANYLATE_CYCLASE_1"/>
    <property type="match status" value="2"/>
</dbReference>
<dbReference type="SMART" id="SM00044">
    <property type="entry name" value="CYCc"/>
    <property type="match status" value="2"/>
</dbReference>
<keyword evidence="6" id="KW-0547">Nucleotide-binding</keyword>
<evidence type="ECO:0000256" key="8">
    <source>
        <dbReference type="ARBA" id="ARBA00023134"/>
    </source>
</evidence>
<dbReference type="InterPro" id="IPR028082">
    <property type="entry name" value="Peripla_BP_I"/>
</dbReference>
<evidence type="ECO:0000259" key="18">
    <source>
        <dbReference type="PROSITE" id="PS50011"/>
    </source>
</evidence>
<dbReference type="AlphaFoldDB" id="A0AAF5DDM4"/>
<evidence type="ECO:0000256" key="1">
    <source>
        <dbReference type="ARBA" id="ARBA00001436"/>
    </source>
</evidence>
<dbReference type="Gene3D" id="3.40.50.2300">
    <property type="match status" value="4"/>
</dbReference>
<evidence type="ECO:0000256" key="14">
    <source>
        <dbReference type="RuleBase" id="RU000405"/>
    </source>
</evidence>
<dbReference type="InterPro" id="IPR011009">
    <property type="entry name" value="Kinase-like_dom_sf"/>
</dbReference>
<accession>A0AAF5DDM4</accession>
<comment type="similarity">
    <text evidence="14">Belongs to the adenylyl cyclase class-4/guanylyl cyclase family.</text>
</comment>
<keyword evidence="20" id="KW-1185">Reference proteome</keyword>
<dbReference type="GO" id="GO:0007168">
    <property type="term" value="P:receptor guanylyl cyclase signaling pathway"/>
    <property type="evidence" value="ECO:0007669"/>
    <property type="project" value="TreeGrafter"/>
</dbReference>
<evidence type="ECO:0000259" key="19">
    <source>
        <dbReference type="PROSITE" id="PS50125"/>
    </source>
</evidence>
<evidence type="ECO:0000256" key="2">
    <source>
        <dbReference type="ARBA" id="ARBA00004479"/>
    </source>
</evidence>
<organism evidence="20 21">
    <name type="scientific">Strongyloides stercoralis</name>
    <name type="common">Threadworm</name>
    <dbReference type="NCBI Taxonomy" id="6248"/>
    <lineage>
        <taxon>Eukaryota</taxon>
        <taxon>Metazoa</taxon>
        <taxon>Ecdysozoa</taxon>
        <taxon>Nematoda</taxon>
        <taxon>Chromadorea</taxon>
        <taxon>Rhabditida</taxon>
        <taxon>Tylenchina</taxon>
        <taxon>Panagrolaimomorpha</taxon>
        <taxon>Strongyloidoidea</taxon>
        <taxon>Strongyloididae</taxon>
        <taxon>Strongyloides</taxon>
    </lineage>
</organism>
<evidence type="ECO:0000256" key="6">
    <source>
        <dbReference type="ARBA" id="ARBA00022741"/>
    </source>
</evidence>
<keyword evidence="12 14" id="KW-0456">Lyase</keyword>
<sequence length="2132" mass="246423">MLLQILPLTVLFYLTTGQQKNTTLPATLLNTTKIMKNFNIPPYSKRPPFPFNESITINIGFLIPKDDVEFEDTVGYHKTASAIMIGLNELIHAGFIDTTKINFKFFFRFSNCSVLQGTKTTIELLQNDNVDVFFSVACQELSDFVSVIAASYGTPLYLWGPTVSTYIVDSNQLRSVISTSISTEDYSNSIRCLVDYFNWTKIAIVYMTTSTHPVCGYIQSNLVNTVLTTTKTVVVYSGQINTSTSSIVENLSAISKVARIVIVCIPLNEWKRKFMLTAYDLGMANEEYVYLLMDLNDTVIENIAETIPLWKNSNELEDKRDNDALEAFKFTLLIDKTAENNVDMEKFAKNISQGMLDYPFYCNETACLKNANDPNFHYSTYAPYLADTMILFGLALNRTLSTTPLLYTDQYTLKNNSAYSFDGFSGNVVLDNNTVRYGYFFVKYIGNDSKIYTNMIITKNENKTYYVNEYETSTENEIWWNRKNSARPLDTPICSFLGNKCPKTFWEEYYIIIIIVVITFISIFIFTIIVIILFQGYRIRQQHQLDMLWLINYTELKSIKIQERIYGKSIASINESQRTLNKDIENSTHKNNNNGLCLNEKENRRHIAYRYNDETVVGERFPGSVIITTIERNHLRMLRNIDYECLNKFLGLAETPTYVIVVWKFCVRGNLKDLLKSKIGEIDPYFVVALMNDISNGIQYLHSSKINCHGRLTSSCCLLDSNYQIKLSNFGLPFLRKFVKRSYEEQLYTAPELLRNQNLLGTKEGDIYSFAIISSELLNKSLEWPEDEISHTKTDIIMKIKNSRRGTFRPIISYEIKERWVGEVINIIKDCWNEDPLKRKKIEIVIKMIKKSMNNKKISMMDYMFNKMENYASHLEAEVMGRTKELMEEKKKSDILLYRMIPKSVADELKSGRTVAPEYFESATVFFSDVVNFTNLCAQCTPLQVVNFLNQLYSQFDEIIEKFDAYKVETIGDAYLVVSGIPIRNGNKHGEMIANMSLEFMKTLPLFKLSFLPDYKLNLRIGLHTGPVVAGVVGLQMPRYCLFGDTVNTASRMESNGMPGCIHISSEMYELLSQFDNFKIECRVILKSILNTTNIIKSFEIPSYQNTQPFPYKNLTIKIGILIPEDNNETSDSIGYYKTASGVTIGYYDLLNAGFIDEKKLKFDFFFNQINCTKLDGTKNAIELLIINKVDVIICPPCKNLANFISVIYTTYNRPVYLWGTTINSFLSTSNEIQTVISTSISVIDYTYTMIQILQHFQWKYVAYVYMVIPSDNKCLQMQNDFVTNVLKNTDIIVGYVGELNTSTTSMKEILNEIKKQARIVIVCIPTIIYNRKFMLTVYDEGVDDSIFQNYINYTSLSEVKQISNYDRNEDFMEVIKYTLILNKETKGQNIQTNIFSNEIKNYMIEWPVNCNDTICLKNVNDPNFQSSIYAPHLADTMILYGLALNKTLSTEPLKYNDGMLIKNNSLSEFDGYTGTVDFGNDGIRLGYFYLFTYNNNSDTVNLLKIYEINKEQYIVKKLYKNEEEIWFNRLDKKRPIDKPICGFENNECETSNFNIYVKYIIIIIIIFAILIIGTIILIIYIKKSKIKQQKLLDKIWLIKYEDLEIINLRKIYSSRTVSSSKSIETSLNTFKLKNENDVKIAYNEDYIEDDNVKFIGYKYKEDIVIGEKFHKYFNIDNKIRSHLRFLREIDHENINKFIGLTEYRKYLIPIWGYCSRKSLKDWIINNKNDLEPFYIISLINGIASGILFIHTSKIGYHGRLTSSKCLLDDYFQVKITSFGLKFISEQYQRTENEQLYTAPELLRTLSLTGTKEGDIYSFAIISSNFRPIIEDNYNEEWIKDVIKLIKDCWDEDPLRRRKIKTIKKMLKNAVKVKNINLMDYMFKKVENYAAELEEDVKIRTRQLYEEKKKCDQLLYRMMPKSVVEKLKAGENVQPEYFKSATVFFSDVVNFTNLCSQCTPLQVVNFLNQLYSQFDEIIEKFDAYKVETIGDAYLVVSGIPIRNGDNHGKMIANMALGFMNALPSFKLSFLPDYRLNLRIGLHTGPVVAGVVGLQMPRYCLFGDTVNTASRMESNGMPGCIHISESTEELLSLTGEFRITKRGNIIIKGKGNMFTYWLLGKENEPEKWLKEPE</sequence>
<evidence type="ECO:0000256" key="13">
    <source>
        <dbReference type="ARBA" id="ARBA00023293"/>
    </source>
</evidence>
<evidence type="ECO:0000256" key="4">
    <source>
        <dbReference type="ARBA" id="ARBA00022692"/>
    </source>
</evidence>
<keyword evidence="10" id="KW-0675">Receptor</keyword>
<dbReference type="InterPro" id="IPR000719">
    <property type="entry name" value="Prot_kinase_dom"/>
</dbReference>
<dbReference type="EC" id="4.6.1.2" evidence="3 15"/>
<dbReference type="GO" id="GO:0005524">
    <property type="term" value="F:ATP binding"/>
    <property type="evidence" value="ECO:0007669"/>
    <property type="project" value="InterPro"/>
</dbReference>
<evidence type="ECO:0000256" key="15">
    <source>
        <dbReference type="RuleBase" id="RU003431"/>
    </source>
</evidence>
<dbReference type="Gene3D" id="1.10.510.10">
    <property type="entry name" value="Transferase(Phosphotransferase) domain 1"/>
    <property type="match status" value="2"/>
</dbReference>
<dbReference type="Pfam" id="PF00211">
    <property type="entry name" value="Guanylate_cyc"/>
    <property type="match status" value="2"/>
</dbReference>
<feature type="signal peptide" evidence="17">
    <location>
        <begin position="1"/>
        <end position="17"/>
    </location>
</feature>
<comment type="subcellular location">
    <subcellularLocation>
        <location evidence="2">Membrane</location>
        <topology evidence="2">Single-pass type I membrane protein</topology>
    </subcellularLocation>
</comment>
<dbReference type="GO" id="GO:0004672">
    <property type="term" value="F:protein kinase activity"/>
    <property type="evidence" value="ECO:0007669"/>
    <property type="project" value="InterPro"/>
</dbReference>
<keyword evidence="9 16" id="KW-0472">Membrane</keyword>
<evidence type="ECO:0000313" key="20">
    <source>
        <dbReference type="Proteomes" id="UP000035681"/>
    </source>
</evidence>
<feature type="domain" description="Guanylate cyclase" evidence="19">
    <location>
        <begin position="924"/>
        <end position="1054"/>
    </location>
</feature>
<dbReference type="WBParaSite" id="TCONS_00010854.p1">
    <property type="protein sequence ID" value="TCONS_00010854.p1"/>
    <property type="gene ID" value="XLOC_004597"/>
</dbReference>
<proteinExistence type="inferred from homology"/>
<dbReference type="InterPro" id="IPR001245">
    <property type="entry name" value="Ser-Thr/Tyr_kinase_cat_dom"/>
</dbReference>
<evidence type="ECO:0000256" key="16">
    <source>
        <dbReference type="SAM" id="Phobius"/>
    </source>
</evidence>
<dbReference type="GO" id="GO:0035556">
    <property type="term" value="P:intracellular signal transduction"/>
    <property type="evidence" value="ECO:0007669"/>
    <property type="project" value="InterPro"/>
</dbReference>
<dbReference type="PANTHER" id="PTHR11920">
    <property type="entry name" value="GUANYLYL CYCLASE"/>
    <property type="match status" value="1"/>
</dbReference>
<dbReference type="PROSITE" id="PS50011">
    <property type="entry name" value="PROTEIN_KINASE_DOM"/>
    <property type="match status" value="2"/>
</dbReference>
<dbReference type="PANTHER" id="PTHR11920:SF501">
    <property type="entry name" value="GUANYLATE CYCLASE 32E"/>
    <property type="match status" value="1"/>
</dbReference>
<dbReference type="FunFam" id="3.30.70.1230:FF:000004">
    <property type="entry name" value="Guanylate cyclase"/>
    <property type="match status" value="1"/>
</dbReference>
<evidence type="ECO:0000256" key="17">
    <source>
        <dbReference type="SAM" id="SignalP"/>
    </source>
</evidence>
<dbReference type="GO" id="GO:0004016">
    <property type="term" value="F:adenylate cyclase activity"/>
    <property type="evidence" value="ECO:0007669"/>
    <property type="project" value="TreeGrafter"/>
</dbReference>
<dbReference type="InterPro" id="IPR018297">
    <property type="entry name" value="A/G_cyclase_CS"/>
</dbReference>
<dbReference type="CDD" id="cd06352">
    <property type="entry name" value="PBP1_NPR_GC-like"/>
    <property type="match status" value="2"/>
</dbReference>
<dbReference type="Pfam" id="PF01094">
    <property type="entry name" value="ANF_receptor"/>
    <property type="match status" value="2"/>
</dbReference>
<feature type="chain" id="PRO_5042141135" description="Guanylate cyclase" evidence="17">
    <location>
        <begin position="18"/>
        <end position="2132"/>
    </location>
</feature>
<feature type="transmembrane region" description="Helical" evidence="16">
    <location>
        <begin position="509"/>
        <end position="534"/>
    </location>
</feature>
<dbReference type="InterPro" id="IPR001054">
    <property type="entry name" value="A/G_cyclase"/>
</dbReference>
<evidence type="ECO:0000256" key="12">
    <source>
        <dbReference type="ARBA" id="ARBA00023239"/>
    </source>
</evidence>
<dbReference type="SUPFAM" id="SSF56112">
    <property type="entry name" value="Protein kinase-like (PK-like)"/>
    <property type="match status" value="2"/>
</dbReference>
<feature type="domain" description="Protein kinase" evidence="18">
    <location>
        <begin position="559"/>
        <end position="853"/>
    </location>
</feature>
<dbReference type="CDD" id="cd07302">
    <property type="entry name" value="CHD"/>
    <property type="match status" value="2"/>
</dbReference>
<feature type="transmembrane region" description="Helical" evidence="16">
    <location>
        <begin position="1557"/>
        <end position="1582"/>
    </location>
</feature>
<evidence type="ECO:0000313" key="21">
    <source>
        <dbReference type="WBParaSite" id="TCONS_00010854.p1"/>
    </source>
</evidence>
<evidence type="ECO:0000256" key="5">
    <source>
        <dbReference type="ARBA" id="ARBA00022729"/>
    </source>
</evidence>
<keyword evidence="5 17" id="KW-0732">Signal</keyword>
<feature type="transmembrane region" description="Helical" evidence="16">
    <location>
        <begin position="645"/>
        <end position="665"/>
    </location>
</feature>
<dbReference type="GO" id="GO:0004383">
    <property type="term" value="F:guanylate cyclase activity"/>
    <property type="evidence" value="ECO:0007669"/>
    <property type="project" value="UniProtKB-EC"/>
</dbReference>
<comment type="catalytic activity">
    <reaction evidence="1 15">
        <text>GTP = 3',5'-cyclic GMP + diphosphate</text>
        <dbReference type="Rhea" id="RHEA:13665"/>
        <dbReference type="ChEBI" id="CHEBI:33019"/>
        <dbReference type="ChEBI" id="CHEBI:37565"/>
        <dbReference type="ChEBI" id="CHEBI:57746"/>
        <dbReference type="EC" id="4.6.1.2"/>
    </reaction>
</comment>
<evidence type="ECO:0000256" key="3">
    <source>
        <dbReference type="ARBA" id="ARBA00012202"/>
    </source>
</evidence>
<dbReference type="GO" id="GO:0001653">
    <property type="term" value="F:peptide receptor activity"/>
    <property type="evidence" value="ECO:0007669"/>
    <property type="project" value="TreeGrafter"/>
</dbReference>
<dbReference type="GO" id="GO:0005886">
    <property type="term" value="C:plasma membrane"/>
    <property type="evidence" value="ECO:0007669"/>
    <property type="project" value="TreeGrafter"/>
</dbReference>
<keyword evidence="8" id="KW-0342">GTP-binding</keyword>
<reference evidence="21" key="1">
    <citation type="submission" date="2024-02" db="UniProtKB">
        <authorList>
            <consortium name="WormBaseParasite"/>
        </authorList>
    </citation>
    <scope>IDENTIFICATION</scope>
</reference>
<evidence type="ECO:0000256" key="7">
    <source>
        <dbReference type="ARBA" id="ARBA00022989"/>
    </source>
</evidence>
<protein>
    <recommendedName>
        <fullName evidence="3 15">Guanylate cyclase</fullName>
        <ecNumber evidence="3 15">4.6.1.2</ecNumber>
    </recommendedName>
</protein>
<keyword evidence="4 16" id="KW-0812">Transmembrane</keyword>
<keyword evidence="11" id="KW-0325">Glycoprotein</keyword>
<dbReference type="InterPro" id="IPR001828">
    <property type="entry name" value="ANF_lig-bd_rcpt"/>
</dbReference>
<dbReference type="FunFam" id="3.30.70.1230:FF:000030">
    <property type="entry name" value="Si:ch211-215j19.12"/>
    <property type="match status" value="1"/>
</dbReference>
<name>A0AAF5DDM4_STRER</name>
<dbReference type="PROSITE" id="PS50125">
    <property type="entry name" value="GUANYLATE_CYCLASE_2"/>
    <property type="match status" value="2"/>
</dbReference>
<dbReference type="SUPFAM" id="SSF53822">
    <property type="entry name" value="Periplasmic binding protein-like I"/>
    <property type="match status" value="2"/>
</dbReference>
<dbReference type="GO" id="GO:0005525">
    <property type="term" value="F:GTP binding"/>
    <property type="evidence" value="ECO:0007669"/>
    <property type="project" value="UniProtKB-KW"/>
</dbReference>
<keyword evidence="13 15" id="KW-0141">cGMP biosynthesis</keyword>
<feature type="domain" description="Protein kinase" evidence="18">
    <location>
        <begin position="1628"/>
        <end position="1938"/>
    </location>
</feature>